<feature type="transmembrane region" description="Helical" evidence="2">
    <location>
        <begin position="170"/>
        <end position="194"/>
    </location>
</feature>
<accession>A0ABX2A5Q7</accession>
<evidence type="ECO:0000313" key="4">
    <source>
        <dbReference type="Proteomes" id="UP000757540"/>
    </source>
</evidence>
<name>A0ABX2A5Q7_9MICO</name>
<keyword evidence="2" id="KW-0472">Membrane</keyword>
<keyword evidence="4" id="KW-1185">Reference proteome</keyword>
<dbReference type="PANTHER" id="PTHR43471">
    <property type="entry name" value="ABC TRANSPORTER PERMEASE"/>
    <property type="match status" value="1"/>
</dbReference>
<dbReference type="EMBL" id="JABEZU010000002">
    <property type="protein sequence ID" value="NOV97127.1"/>
    <property type="molecule type" value="Genomic_DNA"/>
</dbReference>
<comment type="caution">
    <text evidence="3">The sequence shown here is derived from an EMBL/GenBank/DDBJ whole genome shotgun (WGS) entry which is preliminary data.</text>
</comment>
<dbReference type="RefSeq" id="WP_171783374.1">
    <property type="nucleotide sequence ID" value="NZ_BAAAML010000014.1"/>
</dbReference>
<evidence type="ECO:0000256" key="1">
    <source>
        <dbReference type="SAM" id="MobiDB-lite"/>
    </source>
</evidence>
<dbReference type="Proteomes" id="UP000757540">
    <property type="component" value="Unassembled WGS sequence"/>
</dbReference>
<dbReference type="Pfam" id="PF12679">
    <property type="entry name" value="ABC2_membrane_2"/>
    <property type="match status" value="1"/>
</dbReference>
<evidence type="ECO:0000256" key="2">
    <source>
        <dbReference type="SAM" id="Phobius"/>
    </source>
</evidence>
<gene>
    <name evidence="3" type="ORF">HDG69_001702</name>
</gene>
<feature type="transmembrane region" description="Helical" evidence="2">
    <location>
        <begin position="349"/>
        <end position="369"/>
    </location>
</feature>
<keyword evidence="2" id="KW-1133">Transmembrane helix</keyword>
<feature type="transmembrane region" description="Helical" evidence="2">
    <location>
        <begin position="141"/>
        <end position="164"/>
    </location>
</feature>
<sequence>MSIAAERGTEAPASGTTPPKVPGSDWSLSWQGVRTVTQLELRQRIRSTRWKVALVVWFVAVGLVTLLTSGAVSMIFADPSMGAEGAGRTMFGVVVFFVLFLGLLVAPALTAPAINGDRSAGTLATLQATLLTPAEIVVGKLLSAWLAALAFLAASVPFILWAFAVGGLPFWSLVSVLVVLGIVLGIVCAVGLGFSTLTAKTSGSAVLTYLTVGGLSVLTLVLFGLSVPLVTTTEQVRTWDVPVDYDWEDSAPPECEWRMQEQEVFHSERTWWLLAANPFVIVADAQPLPGTEEFENAADPLTLIQYGVRYARTGPAAEQDWCGDMWFSTGGDLSADPPVEEPQPSESLVWPWGLGIYLLLGAGGVVTAVRRLRIPAQRLPKGTRVA</sequence>
<keyword evidence="2" id="KW-0812">Transmembrane</keyword>
<proteinExistence type="predicted"/>
<evidence type="ECO:0000313" key="3">
    <source>
        <dbReference type="EMBL" id="NOV97127.1"/>
    </source>
</evidence>
<protein>
    <submittedName>
        <fullName evidence="3">ABC-type transport system involved in multi-copper enzyme maturation permease subunit</fullName>
    </submittedName>
</protein>
<feature type="transmembrane region" description="Helical" evidence="2">
    <location>
        <begin position="52"/>
        <end position="77"/>
    </location>
</feature>
<feature type="transmembrane region" description="Helical" evidence="2">
    <location>
        <begin position="206"/>
        <end position="230"/>
    </location>
</feature>
<feature type="transmembrane region" description="Helical" evidence="2">
    <location>
        <begin position="89"/>
        <end position="109"/>
    </location>
</feature>
<organism evidence="3 4">
    <name type="scientific">Isoptericola halotolerans</name>
    <dbReference type="NCBI Taxonomy" id="300560"/>
    <lineage>
        <taxon>Bacteria</taxon>
        <taxon>Bacillati</taxon>
        <taxon>Actinomycetota</taxon>
        <taxon>Actinomycetes</taxon>
        <taxon>Micrococcales</taxon>
        <taxon>Promicromonosporaceae</taxon>
        <taxon>Isoptericola</taxon>
    </lineage>
</organism>
<reference evidence="3 4" key="1">
    <citation type="submission" date="2020-05" db="EMBL/GenBank/DDBJ databases">
        <title>Genomic Encyclopedia of Type Strains, Phase III (KMG-III): the genomes of soil and plant-associated and newly described type strains.</title>
        <authorList>
            <person name="Whitman W."/>
        </authorList>
    </citation>
    <scope>NUCLEOTIDE SEQUENCE [LARGE SCALE GENOMIC DNA]</scope>
    <source>
        <strain evidence="3 4">KCTC 19046</strain>
    </source>
</reference>
<feature type="region of interest" description="Disordered" evidence="1">
    <location>
        <begin position="1"/>
        <end position="26"/>
    </location>
</feature>